<evidence type="ECO:0000259" key="1">
    <source>
        <dbReference type="Pfam" id="PF05292"/>
    </source>
</evidence>
<comment type="caution">
    <text evidence="3">The sequence shown here is derived from an EMBL/GenBank/DDBJ whole genome shotgun (WGS) entry which is preliminary data.</text>
</comment>
<evidence type="ECO:0000313" key="4">
    <source>
        <dbReference type="Proteomes" id="UP000672602"/>
    </source>
</evidence>
<accession>A0A8J7S0R0</accession>
<protein>
    <submittedName>
        <fullName evidence="3">Malonyl-CoA decarboxylase</fullName>
    </submittedName>
</protein>
<dbReference type="PANTHER" id="PTHR28641:SF1">
    <property type="entry name" value="MALONYL-COA DECARBOXYLASE, MITOCHONDRIAL"/>
    <property type="match status" value="1"/>
</dbReference>
<dbReference type="PANTHER" id="PTHR28641">
    <property type="match status" value="1"/>
</dbReference>
<dbReference type="Pfam" id="PF17408">
    <property type="entry name" value="MCD_N"/>
    <property type="match status" value="1"/>
</dbReference>
<dbReference type="Gene3D" id="1.20.140.90">
    <property type="entry name" value="Malonyl-CoA decarboxylase, oligemerization domain"/>
    <property type="match status" value="1"/>
</dbReference>
<dbReference type="Pfam" id="PF05292">
    <property type="entry name" value="MCD"/>
    <property type="match status" value="1"/>
</dbReference>
<dbReference type="InterPro" id="IPR035372">
    <property type="entry name" value="MCD_N"/>
</dbReference>
<evidence type="ECO:0000259" key="2">
    <source>
        <dbReference type="Pfam" id="PF17408"/>
    </source>
</evidence>
<dbReference type="GO" id="GO:0050080">
    <property type="term" value="F:malonyl-CoA decarboxylase activity"/>
    <property type="evidence" value="ECO:0007669"/>
    <property type="project" value="InterPro"/>
</dbReference>
<reference evidence="3" key="1">
    <citation type="submission" date="2021-04" db="EMBL/GenBank/DDBJ databases">
        <authorList>
            <person name="Zhang D.-C."/>
        </authorList>
    </citation>
    <scope>NUCLEOTIDE SEQUENCE</scope>
    <source>
        <strain evidence="3">CGMCC 1.15697</strain>
    </source>
</reference>
<dbReference type="InterPro" id="IPR042303">
    <property type="entry name" value="Malonyl_CoA_deC_C_sf"/>
</dbReference>
<dbReference type="RefSeq" id="WP_210681141.1">
    <property type="nucleotide sequence ID" value="NZ_JAGMWN010000002.1"/>
</dbReference>
<dbReference type="InterPro" id="IPR038917">
    <property type="entry name" value="Malonyl_CoA_deC"/>
</dbReference>
<feature type="domain" description="Malonyl-CoA decarboxylase C-terminal" evidence="1">
    <location>
        <begin position="190"/>
        <end position="448"/>
    </location>
</feature>
<proteinExistence type="predicted"/>
<dbReference type="EMBL" id="JAGMWN010000002">
    <property type="protein sequence ID" value="MBP5856574.1"/>
    <property type="molecule type" value="Genomic_DNA"/>
</dbReference>
<gene>
    <name evidence="3" type="ORF">KAJ83_06115</name>
</gene>
<organism evidence="3 4">
    <name type="scientific">Marivibrio halodurans</name>
    <dbReference type="NCBI Taxonomy" id="2039722"/>
    <lineage>
        <taxon>Bacteria</taxon>
        <taxon>Pseudomonadati</taxon>
        <taxon>Pseudomonadota</taxon>
        <taxon>Alphaproteobacteria</taxon>
        <taxon>Rhodospirillales</taxon>
        <taxon>Rhodospirillaceae</taxon>
        <taxon>Marivibrio</taxon>
    </lineage>
</organism>
<keyword evidence="4" id="KW-1185">Reference proteome</keyword>
<dbReference type="Gene3D" id="3.40.630.150">
    <property type="entry name" value="Malonyl-CoA decarboxylase, catalytic domain"/>
    <property type="match status" value="1"/>
</dbReference>
<name>A0A8J7S0R0_9PROT</name>
<feature type="domain" description="Malonyl-CoA decarboxylase N-terminal" evidence="2">
    <location>
        <begin position="100"/>
        <end position="187"/>
    </location>
</feature>
<dbReference type="AlphaFoldDB" id="A0A8J7S0R0"/>
<dbReference type="InterPro" id="IPR007956">
    <property type="entry name" value="Malonyl_CoA_deC_C"/>
</dbReference>
<dbReference type="GO" id="GO:0006633">
    <property type="term" value="P:fatty acid biosynthetic process"/>
    <property type="evidence" value="ECO:0007669"/>
    <property type="project" value="InterPro"/>
</dbReference>
<dbReference type="Proteomes" id="UP000672602">
    <property type="component" value="Unassembled WGS sequence"/>
</dbReference>
<dbReference type="InterPro" id="IPR038351">
    <property type="entry name" value="MCD_N_sf"/>
</dbReference>
<sequence length="475" mass="53134">MLDSERVQGGAEEAPGFLLRTWESVRSAWRDLSGTESPLAGRTELGTRELADLEKRIEACLERRGGEVSARQRAAGLGQIYLTLARAGRRQFLSVLSTRFGPSRQAVDEAVAAYQAAEDDAARHGAQERLRRALTAPRVELLTQFNALPQGVKFLVDMRAEVLEFLPDAPELAPLERDLKGLLRSWFDIGFLEMQAINWQSPAALLEKLIEYEAVHEIRGWHDLHNRLADDRRLYAFFHPNMPMEPLIFVEVALVKGLAANVQVLLDEKAPTADPRQQDTAIFYSISNTQKGLRGISLGNFLIKRVVDDLRHELPNLRTFSTLSPIPGFRRWLDRAIAEGAPRILTADDRKKLRQATGGTVAKGHLPKLIADPSWVGDKALAEALKEPLTRLCARYLVEEKRGDKPLDPVARFHLSNGAQVERINWMGDLSPKGVEQSAGMMVNYLYKLPDIEKNHERFAEEGHIAVGGQVKSLL</sequence>
<evidence type="ECO:0000313" key="3">
    <source>
        <dbReference type="EMBL" id="MBP5856574.1"/>
    </source>
</evidence>